<feature type="region of interest" description="Disordered" evidence="1">
    <location>
        <begin position="1"/>
        <end position="95"/>
    </location>
</feature>
<comment type="caution">
    <text evidence="2">The sequence shown here is derived from an EMBL/GenBank/DDBJ whole genome shotgun (WGS) entry which is preliminary data.</text>
</comment>
<dbReference type="GO" id="GO:0008237">
    <property type="term" value="F:metallopeptidase activity"/>
    <property type="evidence" value="ECO:0007669"/>
    <property type="project" value="UniProtKB-KW"/>
</dbReference>
<name>A0AAE1GUB0_9NEOP</name>
<sequence>ASRSGEEPVRTPAPPPSLCTAGGLPARRSEDEPRYGLRRDARHNGAPLLLPPPPPVSPPAGPRPPASARLPAAARHPARSVQSSPAAAPRRSAPELLVRAAPHRAAPRSTALCVFPVVSVRRVRPAVRPSVRPSVR</sequence>
<evidence type="ECO:0000256" key="1">
    <source>
        <dbReference type="SAM" id="MobiDB-lite"/>
    </source>
</evidence>
<feature type="compositionally biased region" description="Basic and acidic residues" evidence="1">
    <location>
        <begin position="27"/>
        <end position="43"/>
    </location>
</feature>
<feature type="compositionally biased region" description="Low complexity" evidence="1">
    <location>
        <begin position="66"/>
        <end position="91"/>
    </location>
</feature>
<evidence type="ECO:0000313" key="3">
    <source>
        <dbReference type="Proteomes" id="UP001219518"/>
    </source>
</evidence>
<accession>A0AAE1GUB0</accession>
<dbReference type="Proteomes" id="UP001219518">
    <property type="component" value="Unassembled WGS sequence"/>
</dbReference>
<feature type="compositionally biased region" description="Pro residues" evidence="1">
    <location>
        <begin position="49"/>
        <end position="65"/>
    </location>
</feature>
<dbReference type="EMBL" id="JAHWGI010000101">
    <property type="protein sequence ID" value="KAK3909505.1"/>
    <property type="molecule type" value="Genomic_DNA"/>
</dbReference>
<dbReference type="AlphaFoldDB" id="A0AAE1GUB0"/>
<keyword evidence="2" id="KW-0378">Hydrolase</keyword>
<keyword evidence="2" id="KW-0482">Metalloprotease</keyword>
<keyword evidence="2" id="KW-0645">Protease</keyword>
<reference evidence="2" key="2">
    <citation type="journal article" date="2023" name="BMC Genomics">
        <title>Pest status, molecular evolution, and epigenetic factors derived from the genome assembly of Frankliniella fusca, a thysanopteran phytovirus vector.</title>
        <authorList>
            <person name="Catto M.A."/>
            <person name="Labadie P.E."/>
            <person name="Jacobson A.L."/>
            <person name="Kennedy G.G."/>
            <person name="Srinivasan R."/>
            <person name="Hunt B.G."/>
        </authorList>
    </citation>
    <scope>NUCLEOTIDE SEQUENCE</scope>
    <source>
        <strain evidence="2">PL_HMW_Pooled</strain>
    </source>
</reference>
<gene>
    <name evidence="2" type="ORF">KUF71_003937</name>
</gene>
<organism evidence="2 3">
    <name type="scientific">Frankliniella fusca</name>
    <dbReference type="NCBI Taxonomy" id="407009"/>
    <lineage>
        <taxon>Eukaryota</taxon>
        <taxon>Metazoa</taxon>
        <taxon>Ecdysozoa</taxon>
        <taxon>Arthropoda</taxon>
        <taxon>Hexapoda</taxon>
        <taxon>Insecta</taxon>
        <taxon>Pterygota</taxon>
        <taxon>Neoptera</taxon>
        <taxon>Paraneoptera</taxon>
        <taxon>Thysanoptera</taxon>
        <taxon>Terebrantia</taxon>
        <taxon>Thripoidea</taxon>
        <taxon>Thripidae</taxon>
        <taxon>Frankliniella</taxon>
    </lineage>
</organism>
<evidence type="ECO:0000313" key="2">
    <source>
        <dbReference type="EMBL" id="KAK3909505.1"/>
    </source>
</evidence>
<keyword evidence="3" id="KW-1185">Reference proteome</keyword>
<feature type="non-terminal residue" evidence="2">
    <location>
        <position position="1"/>
    </location>
</feature>
<proteinExistence type="predicted"/>
<reference evidence="2" key="1">
    <citation type="submission" date="2021-07" db="EMBL/GenBank/DDBJ databases">
        <authorList>
            <person name="Catto M.A."/>
            <person name="Jacobson A."/>
            <person name="Kennedy G."/>
            <person name="Labadie P."/>
            <person name="Hunt B.G."/>
            <person name="Srinivasan R."/>
        </authorList>
    </citation>
    <scope>NUCLEOTIDE SEQUENCE</scope>
    <source>
        <strain evidence="2">PL_HMW_Pooled</strain>
        <tissue evidence="2">Head</tissue>
    </source>
</reference>
<protein>
    <submittedName>
        <fullName evidence="2">Disintegrin and metalloproteinase domain-containing protein 29</fullName>
    </submittedName>
</protein>